<feature type="domain" description="DUF2520" evidence="2">
    <location>
        <begin position="187"/>
        <end position="310"/>
    </location>
</feature>
<dbReference type="AlphaFoldDB" id="A0A431TUV3"/>
<dbReference type="SUPFAM" id="SSF48179">
    <property type="entry name" value="6-phosphogluconate dehydrogenase C-terminal domain-like"/>
    <property type="match status" value="1"/>
</dbReference>
<proteinExistence type="predicted"/>
<dbReference type="PANTHER" id="PTHR40459:SF1">
    <property type="entry name" value="CONSERVED HYPOTHETICAL ALANINE AND LEUCINE RICH PROTEIN"/>
    <property type="match status" value="1"/>
</dbReference>
<dbReference type="Gene3D" id="3.40.50.720">
    <property type="entry name" value="NAD(P)-binding Rossmann-like Domain"/>
    <property type="match status" value="1"/>
</dbReference>
<evidence type="ECO:0000259" key="2">
    <source>
        <dbReference type="Pfam" id="PF10728"/>
    </source>
</evidence>
<dbReference type="Gene3D" id="1.10.1040.20">
    <property type="entry name" value="ProC-like, C-terminal domain"/>
    <property type="match status" value="1"/>
</dbReference>
<accession>A0A431TUV3</accession>
<name>A0A431TUV3_9BACT</name>
<feature type="domain" description="Putative oxidoreductase/dehydrogenase Rossmann-like" evidence="1">
    <location>
        <begin position="61"/>
        <end position="153"/>
    </location>
</feature>
<organism evidence="3 4">
    <name type="scientific">Hymenobacter gummosus</name>
    <dbReference type="NCBI Taxonomy" id="1776032"/>
    <lineage>
        <taxon>Bacteria</taxon>
        <taxon>Pseudomonadati</taxon>
        <taxon>Bacteroidota</taxon>
        <taxon>Cytophagia</taxon>
        <taxon>Cytophagales</taxon>
        <taxon>Hymenobacteraceae</taxon>
        <taxon>Hymenobacter</taxon>
    </lineage>
</organism>
<evidence type="ECO:0000313" key="3">
    <source>
        <dbReference type="EMBL" id="RTQ45001.1"/>
    </source>
</evidence>
<dbReference type="InterPro" id="IPR018931">
    <property type="entry name" value="DUF2520"/>
</dbReference>
<dbReference type="InterPro" id="IPR036291">
    <property type="entry name" value="NAD(P)-bd_dom_sf"/>
</dbReference>
<dbReference type="PANTHER" id="PTHR40459">
    <property type="entry name" value="CONSERVED HYPOTHETICAL ALANINE AND LEUCINE RICH PROTEIN"/>
    <property type="match status" value="1"/>
</dbReference>
<dbReference type="Proteomes" id="UP000282184">
    <property type="component" value="Unassembled WGS sequence"/>
</dbReference>
<dbReference type="Pfam" id="PF10727">
    <property type="entry name" value="Rossmann-like"/>
    <property type="match status" value="1"/>
</dbReference>
<dbReference type="InterPro" id="IPR019665">
    <property type="entry name" value="OxRdtase/DH_put_Rossmann_dom"/>
</dbReference>
<evidence type="ECO:0000259" key="1">
    <source>
        <dbReference type="Pfam" id="PF10727"/>
    </source>
</evidence>
<keyword evidence="4" id="KW-1185">Reference proteome</keyword>
<gene>
    <name evidence="3" type="ORF">EJV47_26910</name>
</gene>
<comment type="caution">
    <text evidence="3">The sequence shown here is derived from an EMBL/GenBank/DDBJ whole genome shotgun (WGS) entry which is preliminary data.</text>
</comment>
<dbReference type="OrthoDB" id="9810755at2"/>
<evidence type="ECO:0000313" key="4">
    <source>
        <dbReference type="Proteomes" id="UP000282184"/>
    </source>
</evidence>
<dbReference type="EMBL" id="RXOF01000023">
    <property type="protein sequence ID" value="RTQ45001.1"/>
    <property type="molecule type" value="Genomic_DNA"/>
</dbReference>
<protein>
    <submittedName>
        <fullName evidence="3">DUF2520 domain-containing protein</fullName>
    </submittedName>
</protein>
<dbReference type="SUPFAM" id="SSF51735">
    <property type="entry name" value="NAD(P)-binding Rossmann-fold domains"/>
    <property type="match status" value="1"/>
</dbReference>
<dbReference type="Pfam" id="PF10728">
    <property type="entry name" value="DUF2520"/>
    <property type="match status" value="1"/>
</dbReference>
<dbReference type="InterPro" id="IPR037108">
    <property type="entry name" value="TM1727-like_C_sf"/>
</dbReference>
<reference evidence="3 4" key="1">
    <citation type="submission" date="2018-12" db="EMBL/GenBank/DDBJ databases">
        <title>Hymenobacter gummosus sp. nov., isolated from a spring.</title>
        <authorList>
            <person name="Nie L."/>
        </authorList>
    </citation>
    <scope>NUCLEOTIDE SEQUENCE [LARGE SCALE GENOMIC DNA]</scope>
    <source>
        <strain evidence="3 4">KCTC 52166</strain>
    </source>
</reference>
<dbReference type="InterPro" id="IPR008927">
    <property type="entry name" value="6-PGluconate_DH-like_C_sf"/>
</dbReference>
<sequence length="325" mass="34089">MPVNKQLARSRYRFHYVRIADTDDGGAKQAGVDRHCGHKKRNFGRPSFFEVRYMPINPRIVLLGAGRVAGQLGPALARAGYPIVAVWSRQAASAAALAAPLGAVALSGPAPDLTQAPAADLYLLAVPDDAAPQVLAAARWPAGALVAHTSGTLPLALFEARPELRGGVFYPLQTFSPGRAIAWPAVPLLLEAADADGLATLTAVASSLSQRVLPVATAQRRQLHVAAVFASNFTNHLLGLADALLTEAHLPAGLLTPLVRETVDKALHHPPFTVQTGPAIRHDAATIAAHTAALAAHPRWQALYAQLTASIQATAAETNSAQPQV</sequence>